<dbReference type="GO" id="GO:0016787">
    <property type="term" value="F:hydrolase activity"/>
    <property type="evidence" value="ECO:0007669"/>
    <property type="project" value="UniProtKB-KW"/>
</dbReference>
<dbReference type="EMBL" id="JADKYB010000045">
    <property type="protein sequence ID" value="MBM9510659.1"/>
    <property type="molecule type" value="Genomic_DNA"/>
</dbReference>
<feature type="domain" description="AB hydrolase-1" evidence="3">
    <location>
        <begin position="176"/>
        <end position="422"/>
    </location>
</feature>
<gene>
    <name evidence="4" type="ORF">ITX44_40080</name>
</gene>
<feature type="region of interest" description="Disordered" evidence="1">
    <location>
        <begin position="1"/>
        <end position="109"/>
    </location>
</feature>
<dbReference type="PANTHER" id="PTHR43689">
    <property type="entry name" value="HYDROLASE"/>
    <property type="match status" value="1"/>
</dbReference>
<reference evidence="4 5" key="1">
    <citation type="submission" date="2021-01" db="EMBL/GenBank/DDBJ databases">
        <title>Streptomyces acididurans sp. nov., isolated from a peat swamp forest soil.</title>
        <authorList>
            <person name="Chantavorakit T."/>
            <person name="Duangmal K."/>
        </authorList>
    </citation>
    <scope>NUCLEOTIDE SEQUENCE [LARGE SCALE GENOMIC DNA]</scope>
    <source>
        <strain evidence="4 5">KK5PA1</strain>
    </source>
</reference>
<protein>
    <submittedName>
        <fullName evidence="4">Alpha/beta hydrolase</fullName>
    </submittedName>
</protein>
<organism evidence="4 5">
    <name type="scientific">Actinacidiphila acididurans</name>
    <dbReference type="NCBI Taxonomy" id="2784346"/>
    <lineage>
        <taxon>Bacteria</taxon>
        <taxon>Bacillati</taxon>
        <taxon>Actinomycetota</taxon>
        <taxon>Actinomycetes</taxon>
        <taxon>Kitasatosporales</taxon>
        <taxon>Streptomycetaceae</taxon>
        <taxon>Actinacidiphila</taxon>
    </lineage>
</organism>
<dbReference type="InterPro" id="IPR000073">
    <property type="entry name" value="AB_hydrolase_1"/>
</dbReference>
<feature type="compositionally biased region" description="Low complexity" evidence="1">
    <location>
        <begin position="30"/>
        <end position="59"/>
    </location>
</feature>
<dbReference type="PANTHER" id="PTHR43689:SF8">
    <property type="entry name" value="ALPHA_BETA-HYDROLASES SUPERFAMILY PROTEIN"/>
    <property type="match status" value="1"/>
</dbReference>
<dbReference type="PRINTS" id="PR00111">
    <property type="entry name" value="ABHYDROLASE"/>
</dbReference>
<keyword evidence="4" id="KW-0378">Hydrolase</keyword>
<evidence type="ECO:0000313" key="4">
    <source>
        <dbReference type="EMBL" id="MBM9510659.1"/>
    </source>
</evidence>
<sequence>MDQPSIDQPRIDENKVSEPGGPDVVEPDADGLTTAETADTATAAQSEAAGPSVPGPASAKDTDEDTVKGARPGPRPDPGSDPHPVPPAAEELPGPTEAAADAASPDVRPVRRSRLRRWGRRLGLTAAVALVAATVASFVFNAFTSGRAAPPPGLKYVEADGIRTRYQTWGSTGSPVVLVHGAFEQVDTWSRVAPLLARDHRVYALDLTGSGYSQRRGPYTVGHMTEQLLGFLDAMHLGGPGERPVLVGHSSGAAMVAEAALREPSRIGGLMFLDGDALDTGAGPPPFLHYLLIDPYRTSLLRLGVGSDWLIRKIYSSQCGPRCAKLDAAGVDVWRRPLQVAGAEGALWSMLGEGVPGLPADQVALLRRTDIPKSVVFGAQDSVFSRTTPQETAARIGAPPPTLIPGAHHLTLISDPDMVAAAVNSLAGRTR</sequence>
<accession>A0ABS2U4V3</accession>
<keyword evidence="2" id="KW-0812">Transmembrane</keyword>
<feature type="compositionally biased region" description="Pro residues" evidence="1">
    <location>
        <begin position="73"/>
        <end position="87"/>
    </location>
</feature>
<dbReference type="SUPFAM" id="SSF53474">
    <property type="entry name" value="alpha/beta-Hydrolases"/>
    <property type="match status" value="1"/>
</dbReference>
<evidence type="ECO:0000256" key="1">
    <source>
        <dbReference type="SAM" id="MobiDB-lite"/>
    </source>
</evidence>
<comment type="caution">
    <text evidence="4">The sequence shown here is derived from an EMBL/GenBank/DDBJ whole genome shotgun (WGS) entry which is preliminary data.</text>
</comment>
<dbReference type="Pfam" id="PF12697">
    <property type="entry name" value="Abhydrolase_6"/>
    <property type="match status" value="1"/>
</dbReference>
<name>A0ABS2U4V3_9ACTN</name>
<dbReference type="Proteomes" id="UP000749040">
    <property type="component" value="Unassembled WGS sequence"/>
</dbReference>
<dbReference type="InterPro" id="IPR029058">
    <property type="entry name" value="AB_hydrolase_fold"/>
</dbReference>
<evidence type="ECO:0000313" key="5">
    <source>
        <dbReference type="Proteomes" id="UP000749040"/>
    </source>
</evidence>
<dbReference type="RefSeq" id="WP_205365039.1">
    <property type="nucleotide sequence ID" value="NZ_JADKYB010000045.1"/>
</dbReference>
<keyword evidence="5" id="KW-1185">Reference proteome</keyword>
<keyword evidence="2" id="KW-0472">Membrane</keyword>
<evidence type="ECO:0000259" key="3">
    <source>
        <dbReference type="Pfam" id="PF12697"/>
    </source>
</evidence>
<feature type="transmembrane region" description="Helical" evidence="2">
    <location>
        <begin position="122"/>
        <end position="143"/>
    </location>
</feature>
<keyword evidence="2" id="KW-1133">Transmembrane helix</keyword>
<proteinExistence type="predicted"/>
<dbReference type="Gene3D" id="3.40.50.1820">
    <property type="entry name" value="alpha/beta hydrolase"/>
    <property type="match status" value="1"/>
</dbReference>
<evidence type="ECO:0000256" key="2">
    <source>
        <dbReference type="SAM" id="Phobius"/>
    </source>
</evidence>